<dbReference type="Pfam" id="PF13376">
    <property type="entry name" value="OmdA"/>
    <property type="match status" value="1"/>
</dbReference>
<name>A0A3Q9BRY8_9BURK</name>
<evidence type="ECO:0000313" key="3">
    <source>
        <dbReference type="Proteomes" id="UP000275663"/>
    </source>
</evidence>
<keyword evidence="3" id="KW-1185">Reference proteome</keyword>
<evidence type="ECO:0000313" key="2">
    <source>
        <dbReference type="EMBL" id="AZP12947.1"/>
    </source>
</evidence>
<reference evidence="2 3" key="1">
    <citation type="journal article" date="2011" name="Int. J. Syst. Evol. Microbiol.">
        <title>Description of Undibacterium oligocarboniphilum sp. nov., isolated from purified water, and Undibacterium pigrum strain CCUG 49012 as the type strain of Undibacterium parvum sp. nov., and emended descriptions of the genus Undibacterium and the species Undibacterium pigrum.</title>
        <authorList>
            <person name="Eder W."/>
            <person name="Wanner G."/>
            <person name="Ludwig W."/>
            <person name="Busse H.J."/>
            <person name="Ziemke-Kageler F."/>
            <person name="Lang E."/>
        </authorList>
    </citation>
    <scope>NUCLEOTIDE SEQUENCE [LARGE SCALE GENOMIC DNA]</scope>
    <source>
        <strain evidence="2 3">DSM 23061</strain>
    </source>
</reference>
<accession>A0A3Q9BRY8</accession>
<feature type="region of interest" description="Disordered" evidence="1">
    <location>
        <begin position="85"/>
        <end position="105"/>
    </location>
</feature>
<dbReference type="OrthoDB" id="9803948at2"/>
<dbReference type="KEGG" id="upv:EJN92_13570"/>
<dbReference type="Proteomes" id="UP000275663">
    <property type="component" value="Chromosome"/>
</dbReference>
<evidence type="ECO:0000256" key="1">
    <source>
        <dbReference type="SAM" id="MobiDB-lite"/>
    </source>
</evidence>
<gene>
    <name evidence="2" type="ORF">EJN92_13570</name>
</gene>
<protein>
    <recommendedName>
        <fullName evidence="4">YdeI/OmpD-associated family protein</fullName>
    </recommendedName>
</protein>
<dbReference type="AlphaFoldDB" id="A0A3Q9BRY8"/>
<dbReference type="RefSeq" id="WP_126128323.1">
    <property type="nucleotide sequence ID" value="NZ_CP034464.1"/>
</dbReference>
<organism evidence="2 3">
    <name type="scientific">Undibacterium parvum</name>
    <dbReference type="NCBI Taxonomy" id="401471"/>
    <lineage>
        <taxon>Bacteria</taxon>
        <taxon>Pseudomonadati</taxon>
        <taxon>Pseudomonadota</taxon>
        <taxon>Betaproteobacteria</taxon>
        <taxon>Burkholderiales</taxon>
        <taxon>Oxalobacteraceae</taxon>
        <taxon>Undibacterium</taxon>
    </lineage>
</organism>
<dbReference type="EMBL" id="CP034464">
    <property type="protein sequence ID" value="AZP12947.1"/>
    <property type="molecule type" value="Genomic_DNA"/>
</dbReference>
<proteinExistence type="predicted"/>
<sequence>MKSKISGGLVHELPFDFARTLTEKDVINIWEELTPIGRNEFICWVEDAKQEKTRTKRIVRAVEELLDGKKRPCCWVGCIHRTDKKPSKWQQDVLMDKKPYKSGAK</sequence>
<evidence type="ECO:0008006" key="4">
    <source>
        <dbReference type="Google" id="ProtNLM"/>
    </source>
</evidence>